<dbReference type="PROSITE" id="PS50005">
    <property type="entry name" value="TPR"/>
    <property type="match status" value="1"/>
</dbReference>
<dbReference type="Gene3D" id="1.25.40.10">
    <property type="entry name" value="Tetratricopeptide repeat domain"/>
    <property type="match status" value="4"/>
</dbReference>
<name>A0ABW0KPF5_9BACT</name>
<dbReference type="EMBL" id="JBHSMQ010000002">
    <property type="protein sequence ID" value="MFC5454477.1"/>
    <property type="molecule type" value="Genomic_DNA"/>
</dbReference>
<sequence length="2732" mass="302797">MIFRAAFCLLLLCAPLPAQDKPPAVPAPAQRYLDILSKRPQPGTLFERFYAAWLEEGTVAEMQRFLEAQAAATGAPATAHLILAIFHAHRGNDPEALLCYQTALRLSPQNAGAWIECSRIEARMLDFAAALQSLDQAEGAKPQDQQKAEIGKLRGRALLRLGKSDEALAVWKALASVHSDDEDLQEEIIDLFVDEGQFEAALESARALVQRSRDPAAKIMRQLRLADVLLLTERRDEALAMLDSAFAATGADSWIEGDILARIDRLFRMGDDVSGLQKHLAAMSKAHPQRVTLAWQHTLLLAATGQNDAALKSARSLLQSNPGRRDLRDGFLDLLDSLGLPGEAVEQARLVVAQNPGDKELLVRLATLQHRAGDDSAARLTLESFLSSAAADESAHLRIARLLESWEEPPAKADSPAAKAYLRLVATFPQSLSAQEAHAHYLHRTGHREEAIAIWRRMAGSAVLEDLLRIAQALQARLESRPALDVLLEREKDFSAQPRFLALMVHLLMANKEFGRALPCACAHLRLMQDADGIDSSLRDIIAIVRSQEMSPAQPLIDELKAMSALTLQDRCLLAALLDHSGKTSEAQALLNAAPAQDALIALSQLSHVFQSHQDWAKAAETLRRVLELPGGRSSGNLQRMVELSRRALQPEQALTYIAEWKTVSPGAVAPWITEARVHEDLLHPEAALKALRLALRKFPDAADVAAACATACLNAGQAEEAERIYLAMYEKTTDPASRLRMLAPLAKAAQSHDGLPKLLQNFVQRQKQNRVSAYPWLALAEIHRATDNDEERRRCLYEASRLRPHDLTLLLEIARSEEEEGLTPEALRTLEAAAKLDKTTQTREHIARLQIEDGDPDIGYRMLFDLADSKMDARAVEQMALVIGMKGDWEHVSSFLAPLLEKHPDDYRLHYLQAVALEEAGHEPEAVQAFLRVLAMHEELPSSRQAQPQQLQLHALPQDLPSGTADWLALPNIARTAYSYREERRHAALLPPGSGHGTFSLIALPADVTESPTFALVHLLQISSVWQEDAQPRLTKQLKREGVAHAELLLELARESSDFHVCLEILSAHPQDAALHAAWLLDPASEDDPADKLAACQRCFDMFKGRHGYLALCAADTAYDTAETPADAATWLQLVIDLCAAVPQPQSNEHLVLQNLLTSQSRDAHESKQAPLVLISPAQSQTIAATLRRWMQGMDNRHLDRMESLLDGFFELKAWDDVIQCLQRMIQLAEEPGLPNAPPRQSVRRSSSFEVSPLGLEATSCHLPPFVTGMLMNALEFTRQQADRREGGNTVVAEFVEAMKTRLAAISEPRLKFILSMLCGKGETLLTELQPRLSSPEATAEDFFTAGWICQEMQQHEAALGHFLKAYKTAITPDARQQAANAVLYHAKQLGGTGKEETAVAAVQEMMRLALQHASTRETKESLAGVMEEYGMDAEAEKLRSSLPALHAVAASQSTTAILNPYSQALLQRGTVDGREALDRHLSQNNISGALNEARRVVRALTAEWLDPARQSAETAEKLTQLLLKLEVQQLRQTLLLGIKNAAANGWKPRLEHAALLDMQHAHGRPFQNNDGDQTLSSEALFEHAVAGYITVLEANPHAHAARQRLVMLHAASDAGTALKHWLLLPATQQHPLLLPLTRQISGSDQDNARSLAAARLVTQWIKNRPPTDRLPARCIALIGEVLDRVQRGGSSFPSWWEIADNDWHPAPSQQGLRADAPGQPQLGEDARRARNERRIAHDALCHAMIALPELAEAGFAPLAGLAMHEGRNIEETEKLALQILSRPADRRGRSDPSRRRRNGSASAIISENCFQTRNRIAMPSPAVFATWSAAARGDVQMLEGTLFPIILKTEGQPMLDFCRGYAGLLMAGDQDFPKAAAEWLRPFSHSTGRSTLGCMAGEIVRLWRARKFTTPLDDFIIEHRDFTLPSPEPADPFAARPEASVLDFYVQVLTSREPEALPRFIRRLRSVWVSPEAALRQKAFEKIRETEKNGSQPDYTPLERAALKYRDWLQHFINESEGSLSIVATALEEDSTEPSFWLSQMDAAGLSARVQTPEEFIRLTRALGFLDPAAKSHPFASARQQQKDLMVKLAWQCRDIQKDSVINAIIERLGKDHPPSLTTHWLQAMLVRAGITTLWLDGKPVKLQAADPGSEKGLCHAAFRLLLVRHAAEIAAMPTDERLNLEAFLKVQLPDFPHLDIADAAFKHAVAPILKAKSEELRHQADARLACKTWEEFNPAGSSPEDLTGFLQTVAADDPGRARAVAEHGLKLLGGCKEQRSTMGEGLPDTPASRYIMSLAHVPQLLGTSLALAEKHGLHQSLSWCGNECFRFEEALKKPNSARWVFQNTPFTAAAPDFRDMRVDDAYEPTMLARIIDSLEQEQETCARIRQWLAGQPSTFGTQLLLALLHRDPKDAKARRSFYNEPHRPDDSRIITFIRQHRDDFTRLTPETSTAVLALFQARIPDLRSRSAADPRLKASLQPLIDADARQFESDLQQFLQLTSLQQAGFGEYEATQRGLRFLDRLAPMDKARAVELLDHVSKLMATEEIIARSKGRLAPAHQTRIAQWLQRAAATPELFEEIMQRANECGATGNPVWMQGALTHLMDLQHLQGSPQRFVSLLEAAHMLDPAATFNPQPMPMEKERPTLLENWLPAMLQWPDLPPLLAKVRPDSFGADLLRLLLIPGPRDQETAAFAVKHEAEIAALPPAQQKLISELLRRLGLDKLPPPQDER</sequence>
<evidence type="ECO:0000256" key="1">
    <source>
        <dbReference type="ARBA" id="ARBA00022737"/>
    </source>
</evidence>
<gene>
    <name evidence="6" type="ORF">ACFQDI_06375</name>
</gene>
<evidence type="ECO:0000313" key="6">
    <source>
        <dbReference type="EMBL" id="MFC5454477.1"/>
    </source>
</evidence>
<proteinExistence type="predicted"/>
<dbReference type="PANTHER" id="PTHR45586:SF14">
    <property type="entry name" value="TETRATRICOPEPTIDE TPR_2 REPEAT PROTEIN"/>
    <property type="match status" value="1"/>
</dbReference>
<comment type="caution">
    <text evidence="6">The sequence shown here is derived from an EMBL/GenBank/DDBJ whole genome shotgun (WGS) entry which is preliminary data.</text>
</comment>
<feature type="region of interest" description="Disordered" evidence="4">
    <location>
        <begin position="1708"/>
        <end position="1729"/>
    </location>
</feature>
<organism evidence="6 7">
    <name type="scientific">Prosthecobacter fluviatilis</name>
    <dbReference type="NCBI Taxonomy" id="445931"/>
    <lineage>
        <taxon>Bacteria</taxon>
        <taxon>Pseudomonadati</taxon>
        <taxon>Verrucomicrobiota</taxon>
        <taxon>Verrucomicrobiia</taxon>
        <taxon>Verrucomicrobiales</taxon>
        <taxon>Verrucomicrobiaceae</taxon>
        <taxon>Prosthecobacter</taxon>
    </lineage>
</organism>
<accession>A0ABW0KPF5</accession>
<dbReference type="RefSeq" id="WP_377164598.1">
    <property type="nucleotide sequence ID" value="NZ_JBHSMQ010000002.1"/>
</dbReference>
<evidence type="ECO:0000256" key="2">
    <source>
        <dbReference type="ARBA" id="ARBA00022803"/>
    </source>
</evidence>
<evidence type="ECO:0000256" key="3">
    <source>
        <dbReference type="PROSITE-ProRule" id="PRU00339"/>
    </source>
</evidence>
<evidence type="ECO:0000256" key="4">
    <source>
        <dbReference type="SAM" id="MobiDB-lite"/>
    </source>
</evidence>
<dbReference type="SMART" id="SM00028">
    <property type="entry name" value="TPR"/>
    <property type="match status" value="9"/>
</dbReference>
<feature type="signal peptide" evidence="5">
    <location>
        <begin position="1"/>
        <end position="20"/>
    </location>
</feature>
<dbReference type="InterPro" id="IPR011990">
    <property type="entry name" value="TPR-like_helical_dom_sf"/>
</dbReference>
<evidence type="ECO:0000256" key="5">
    <source>
        <dbReference type="SAM" id="SignalP"/>
    </source>
</evidence>
<dbReference type="SUPFAM" id="SSF48452">
    <property type="entry name" value="TPR-like"/>
    <property type="match status" value="3"/>
</dbReference>
<dbReference type="InterPro" id="IPR019734">
    <property type="entry name" value="TPR_rpt"/>
</dbReference>
<keyword evidence="1" id="KW-0677">Repeat</keyword>
<feature type="chain" id="PRO_5047185943" evidence="5">
    <location>
        <begin position="21"/>
        <end position="2732"/>
    </location>
</feature>
<keyword evidence="2 3" id="KW-0802">TPR repeat</keyword>
<keyword evidence="7" id="KW-1185">Reference proteome</keyword>
<dbReference type="InterPro" id="IPR051012">
    <property type="entry name" value="CellSynth/LPSAsmb/PSIAsmb"/>
</dbReference>
<feature type="compositionally biased region" description="Basic and acidic residues" evidence="4">
    <location>
        <begin position="1785"/>
        <end position="1795"/>
    </location>
</feature>
<dbReference type="Proteomes" id="UP001596052">
    <property type="component" value="Unassembled WGS sequence"/>
</dbReference>
<dbReference type="PANTHER" id="PTHR45586">
    <property type="entry name" value="TPR REPEAT-CONTAINING PROTEIN PA4667"/>
    <property type="match status" value="1"/>
</dbReference>
<protein>
    <submittedName>
        <fullName evidence="6">Tetratricopeptide repeat protein</fullName>
    </submittedName>
</protein>
<reference evidence="7" key="1">
    <citation type="journal article" date="2019" name="Int. J. Syst. Evol. Microbiol.">
        <title>The Global Catalogue of Microorganisms (GCM) 10K type strain sequencing project: providing services to taxonomists for standard genome sequencing and annotation.</title>
        <authorList>
            <consortium name="The Broad Institute Genomics Platform"/>
            <consortium name="The Broad Institute Genome Sequencing Center for Infectious Disease"/>
            <person name="Wu L."/>
            <person name="Ma J."/>
        </authorList>
    </citation>
    <scope>NUCLEOTIDE SEQUENCE [LARGE SCALE GENOMIC DNA]</scope>
    <source>
        <strain evidence="7">CGMCC 4.1469</strain>
    </source>
</reference>
<keyword evidence="5" id="KW-0732">Signal</keyword>
<feature type="region of interest" description="Disordered" evidence="4">
    <location>
        <begin position="1783"/>
        <end position="1803"/>
    </location>
</feature>
<evidence type="ECO:0000313" key="7">
    <source>
        <dbReference type="Proteomes" id="UP001596052"/>
    </source>
</evidence>
<feature type="repeat" description="TPR" evidence="3">
    <location>
        <begin position="77"/>
        <end position="110"/>
    </location>
</feature>